<keyword evidence="2" id="KW-1185">Reference proteome</keyword>
<sequence length="65" mass="7587">MLTFHSTIFIPVSLSFLSLVIFSVAQSSYHPFQHALFVFTTQIISFHPDFLTLPHSRPLRHPNRY</sequence>
<reference evidence="1 2" key="1">
    <citation type="journal article" date="2019" name="Nat. Ecol. Evol.">
        <title>Megaphylogeny resolves global patterns of mushroom evolution.</title>
        <authorList>
            <person name="Varga T."/>
            <person name="Krizsan K."/>
            <person name="Foldi C."/>
            <person name="Dima B."/>
            <person name="Sanchez-Garcia M."/>
            <person name="Sanchez-Ramirez S."/>
            <person name="Szollosi G.J."/>
            <person name="Szarkandi J.G."/>
            <person name="Papp V."/>
            <person name="Albert L."/>
            <person name="Andreopoulos W."/>
            <person name="Angelini C."/>
            <person name="Antonin V."/>
            <person name="Barry K.W."/>
            <person name="Bougher N.L."/>
            <person name="Buchanan P."/>
            <person name="Buyck B."/>
            <person name="Bense V."/>
            <person name="Catcheside P."/>
            <person name="Chovatia M."/>
            <person name="Cooper J."/>
            <person name="Damon W."/>
            <person name="Desjardin D."/>
            <person name="Finy P."/>
            <person name="Geml J."/>
            <person name="Haridas S."/>
            <person name="Hughes K."/>
            <person name="Justo A."/>
            <person name="Karasinski D."/>
            <person name="Kautmanova I."/>
            <person name="Kiss B."/>
            <person name="Kocsube S."/>
            <person name="Kotiranta H."/>
            <person name="LaButti K.M."/>
            <person name="Lechner B.E."/>
            <person name="Liimatainen K."/>
            <person name="Lipzen A."/>
            <person name="Lukacs Z."/>
            <person name="Mihaltcheva S."/>
            <person name="Morgado L.N."/>
            <person name="Niskanen T."/>
            <person name="Noordeloos M.E."/>
            <person name="Ohm R.A."/>
            <person name="Ortiz-Santana B."/>
            <person name="Ovrebo C."/>
            <person name="Racz N."/>
            <person name="Riley R."/>
            <person name="Savchenko A."/>
            <person name="Shiryaev A."/>
            <person name="Soop K."/>
            <person name="Spirin V."/>
            <person name="Szebenyi C."/>
            <person name="Tomsovsky M."/>
            <person name="Tulloss R.E."/>
            <person name="Uehling J."/>
            <person name="Grigoriev I.V."/>
            <person name="Vagvolgyi C."/>
            <person name="Papp T."/>
            <person name="Martin F.M."/>
            <person name="Miettinen O."/>
            <person name="Hibbett D.S."/>
            <person name="Nagy L.G."/>
        </authorList>
    </citation>
    <scope>NUCLEOTIDE SEQUENCE [LARGE SCALE GENOMIC DNA]</scope>
    <source>
        <strain evidence="1 2">NL-1719</strain>
    </source>
</reference>
<name>A0ACD3ACH7_9AGAR</name>
<organism evidence="1 2">
    <name type="scientific">Pluteus cervinus</name>
    <dbReference type="NCBI Taxonomy" id="181527"/>
    <lineage>
        <taxon>Eukaryota</taxon>
        <taxon>Fungi</taxon>
        <taxon>Dikarya</taxon>
        <taxon>Basidiomycota</taxon>
        <taxon>Agaricomycotina</taxon>
        <taxon>Agaricomycetes</taxon>
        <taxon>Agaricomycetidae</taxon>
        <taxon>Agaricales</taxon>
        <taxon>Pluteineae</taxon>
        <taxon>Pluteaceae</taxon>
        <taxon>Pluteus</taxon>
    </lineage>
</organism>
<dbReference type="Proteomes" id="UP000308600">
    <property type="component" value="Unassembled WGS sequence"/>
</dbReference>
<gene>
    <name evidence="1" type="ORF">BDN72DRAFT_340276</name>
</gene>
<dbReference type="EMBL" id="ML208544">
    <property type="protein sequence ID" value="TFK63019.1"/>
    <property type="molecule type" value="Genomic_DNA"/>
</dbReference>
<protein>
    <submittedName>
        <fullName evidence="1">Uncharacterized protein</fullName>
    </submittedName>
</protein>
<proteinExistence type="predicted"/>
<evidence type="ECO:0000313" key="1">
    <source>
        <dbReference type="EMBL" id="TFK63019.1"/>
    </source>
</evidence>
<evidence type="ECO:0000313" key="2">
    <source>
        <dbReference type="Proteomes" id="UP000308600"/>
    </source>
</evidence>
<accession>A0ACD3ACH7</accession>